<evidence type="ECO:0000256" key="1">
    <source>
        <dbReference type="SAM" id="Phobius"/>
    </source>
</evidence>
<dbReference type="EMBL" id="JACEIK010003150">
    <property type="protein sequence ID" value="MCD9640559.1"/>
    <property type="molecule type" value="Genomic_DNA"/>
</dbReference>
<keyword evidence="1" id="KW-1133">Transmembrane helix</keyword>
<dbReference type="Proteomes" id="UP000823775">
    <property type="component" value="Unassembled WGS sequence"/>
</dbReference>
<keyword evidence="3" id="KW-1185">Reference proteome</keyword>
<accession>A0ABS8V122</accession>
<keyword evidence="1" id="KW-0472">Membrane</keyword>
<name>A0ABS8V122_DATST</name>
<dbReference type="InterPro" id="IPR039904">
    <property type="entry name" value="TRANK1"/>
</dbReference>
<comment type="caution">
    <text evidence="2">The sequence shown here is derived from an EMBL/GenBank/DDBJ whole genome shotgun (WGS) entry which is preliminary data.</text>
</comment>
<proteinExistence type="predicted"/>
<dbReference type="PANTHER" id="PTHR21529">
    <property type="entry name" value="MAMMARY TURMOR VIRUS RECEPTOR HOMOLOG 1, 2 MTVR1, 2"/>
    <property type="match status" value="1"/>
</dbReference>
<sequence>MDMKRKFLMSQKCLDELLHLEEESGNFTAAAVMAQRIGNVLCEADLSGKGGDYDRRAHSSFCVLSHSLWKGWKQRLAFEIILQKEELLKKAMTFLKHGSNLESMCIEIKCGDTISLLEFVEEECRAVLDSLECLGDVDFGEIKGAGEFCLKYFGVRQQLIGSNVTYVLLHPEAEWVKNIRRFVIRRNKQRYLVMLGIYLQLVLIGIELLVVGLKVLKLLHPSELAEIRCLYFGKACPLNVRDCKVFK</sequence>
<feature type="transmembrane region" description="Helical" evidence="1">
    <location>
        <begin position="191"/>
        <end position="213"/>
    </location>
</feature>
<organism evidence="2 3">
    <name type="scientific">Datura stramonium</name>
    <name type="common">Jimsonweed</name>
    <name type="synonym">Common thornapple</name>
    <dbReference type="NCBI Taxonomy" id="4076"/>
    <lineage>
        <taxon>Eukaryota</taxon>
        <taxon>Viridiplantae</taxon>
        <taxon>Streptophyta</taxon>
        <taxon>Embryophyta</taxon>
        <taxon>Tracheophyta</taxon>
        <taxon>Spermatophyta</taxon>
        <taxon>Magnoliopsida</taxon>
        <taxon>eudicotyledons</taxon>
        <taxon>Gunneridae</taxon>
        <taxon>Pentapetalae</taxon>
        <taxon>asterids</taxon>
        <taxon>lamiids</taxon>
        <taxon>Solanales</taxon>
        <taxon>Solanaceae</taxon>
        <taxon>Solanoideae</taxon>
        <taxon>Datureae</taxon>
        <taxon>Datura</taxon>
    </lineage>
</organism>
<evidence type="ECO:0000313" key="3">
    <source>
        <dbReference type="Proteomes" id="UP000823775"/>
    </source>
</evidence>
<dbReference type="PANTHER" id="PTHR21529:SF10">
    <property type="entry name" value="UVRD-LIKE HELICASE ATP-BINDING DOMAIN-CONTAINING PROTEIN"/>
    <property type="match status" value="1"/>
</dbReference>
<evidence type="ECO:0000313" key="2">
    <source>
        <dbReference type="EMBL" id="MCD9640559.1"/>
    </source>
</evidence>
<keyword evidence="1" id="KW-0812">Transmembrane</keyword>
<gene>
    <name evidence="2" type="ORF">HAX54_025927</name>
</gene>
<protein>
    <submittedName>
        <fullName evidence="2">Uncharacterized protein</fullName>
    </submittedName>
</protein>
<reference evidence="2 3" key="1">
    <citation type="journal article" date="2021" name="BMC Genomics">
        <title>Datura genome reveals duplications of psychoactive alkaloid biosynthetic genes and high mutation rate following tissue culture.</title>
        <authorList>
            <person name="Rajewski A."/>
            <person name="Carter-House D."/>
            <person name="Stajich J."/>
            <person name="Litt A."/>
        </authorList>
    </citation>
    <scope>NUCLEOTIDE SEQUENCE [LARGE SCALE GENOMIC DNA]</scope>
    <source>
        <strain evidence="2">AR-01</strain>
    </source>
</reference>